<proteinExistence type="predicted"/>
<reference evidence="1 2" key="1">
    <citation type="journal article" date="2018" name="Mol. Plant">
        <title>The genome of Artemisia annua provides insight into the evolution of Asteraceae family and artemisinin biosynthesis.</title>
        <authorList>
            <person name="Shen Q."/>
            <person name="Zhang L."/>
            <person name="Liao Z."/>
            <person name="Wang S."/>
            <person name="Yan T."/>
            <person name="Shi P."/>
            <person name="Liu M."/>
            <person name="Fu X."/>
            <person name="Pan Q."/>
            <person name="Wang Y."/>
            <person name="Lv Z."/>
            <person name="Lu X."/>
            <person name="Zhang F."/>
            <person name="Jiang W."/>
            <person name="Ma Y."/>
            <person name="Chen M."/>
            <person name="Hao X."/>
            <person name="Li L."/>
            <person name="Tang Y."/>
            <person name="Lv G."/>
            <person name="Zhou Y."/>
            <person name="Sun X."/>
            <person name="Brodelius P.E."/>
            <person name="Rose J.K.C."/>
            <person name="Tang K."/>
        </authorList>
    </citation>
    <scope>NUCLEOTIDE SEQUENCE [LARGE SCALE GENOMIC DNA]</scope>
    <source>
        <strain evidence="2">cv. Huhao1</strain>
        <tissue evidence="1">Leaf</tissue>
    </source>
</reference>
<protein>
    <submittedName>
        <fullName evidence="1">Armadillo-like helical</fullName>
    </submittedName>
</protein>
<name>A0A2U1NM09_ARTAN</name>
<dbReference type="OrthoDB" id="1797199at2759"/>
<accession>A0A2U1NM09</accession>
<evidence type="ECO:0000313" key="1">
    <source>
        <dbReference type="EMBL" id="PWA74539.1"/>
    </source>
</evidence>
<evidence type="ECO:0000313" key="2">
    <source>
        <dbReference type="Proteomes" id="UP000245207"/>
    </source>
</evidence>
<dbReference type="PANTHER" id="PTHR48202:SF1">
    <property type="entry name" value="ALPHA_BETA-HYDROLASES SUPERFAMILY PROTEIN"/>
    <property type="match status" value="1"/>
</dbReference>
<dbReference type="PANTHER" id="PTHR48202">
    <property type="entry name" value="ALPHA/BETA-HYDROLASES SUPERFAMILY PROTEIN"/>
    <property type="match status" value="1"/>
</dbReference>
<organism evidence="1 2">
    <name type="scientific">Artemisia annua</name>
    <name type="common">Sweet wormwood</name>
    <dbReference type="NCBI Taxonomy" id="35608"/>
    <lineage>
        <taxon>Eukaryota</taxon>
        <taxon>Viridiplantae</taxon>
        <taxon>Streptophyta</taxon>
        <taxon>Embryophyta</taxon>
        <taxon>Tracheophyta</taxon>
        <taxon>Spermatophyta</taxon>
        <taxon>Magnoliopsida</taxon>
        <taxon>eudicotyledons</taxon>
        <taxon>Gunneridae</taxon>
        <taxon>Pentapetalae</taxon>
        <taxon>asterids</taxon>
        <taxon>campanulids</taxon>
        <taxon>Asterales</taxon>
        <taxon>Asteraceae</taxon>
        <taxon>Asteroideae</taxon>
        <taxon>Anthemideae</taxon>
        <taxon>Artemisiinae</taxon>
        <taxon>Artemisia</taxon>
    </lineage>
</organism>
<dbReference type="AlphaFoldDB" id="A0A2U1NM09"/>
<dbReference type="Proteomes" id="UP000245207">
    <property type="component" value="Unassembled WGS sequence"/>
</dbReference>
<gene>
    <name evidence="1" type="ORF">CTI12_AA248580</name>
</gene>
<comment type="caution">
    <text evidence="1">The sequence shown here is derived from an EMBL/GenBank/DDBJ whole genome shotgun (WGS) entry which is preliminary data.</text>
</comment>
<dbReference type="EMBL" id="PKPP01002549">
    <property type="protein sequence ID" value="PWA74539.1"/>
    <property type="molecule type" value="Genomic_DNA"/>
</dbReference>
<sequence length="151" mass="16720">MSQLNGSAQPKDKVKTKINQENAVYGTKVANQLTVVNLAVNQLGEDSLEDLLCIDPFVVPFKYIKKGSVPKVNVAEWFFSLHNGFHLISLMLVAPSGSEVHDVGKANYWLTAGTGDRPVVFVTHRIYHDQLTREKSGVLKPQVIIDLDSKC</sequence>
<keyword evidence="2" id="KW-1185">Reference proteome</keyword>